<reference evidence="2" key="1">
    <citation type="submission" date="2018-04" db="EMBL/GenBank/DDBJ databases">
        <title>Whole genome sequencing of Hypsizygus marmoreus.</title>
        <authorList>
            <person name="Choi I.-G."/>
            <person name="Min B."/>
            <person name="Kim J.-G."/>
            <person name="Kim S."/>
            <person name="Oh Y.-L."/>
            <person name="Kong W.-S."/>
            <person name="Park H."/>
            <person name="Jeong J."/>
            <person name="Song E.-S."/>
        </authorList>
    </citation>
    <scope>NUCLEOTIDE SEQUENCE [LARGE SCALE GENOMIC DNA]</scope>
    <source>
        <strain evidence="2">51987-8</strain>
    </source>
</reference>
<evidence type="ECO:0000256" key="1">
    <source>
        <dbReference type="SAM" id="MobiDB-lite"/>
    </source>
</evidence>
<feature type="compositionally biased region" description="Low complexity" evidence="1">
    <location>
        <begin position="1"/>
        <end position="15"/>
    </location>
</feature>
<evidence type="ECO:0000313" key="3">
    <source>
        <dbReference type="Proteomes" id="UP000076154"/>
    </source>
</evidence>
<evidence type="ECO:0000313" key="2">
    <source>
        <dbReference type="EMBL" id="RDB18613.1"/>
    </source>
</evidence>
<organism evidence="2 3">
    <name type="scientific">Hypsizygus marmoreus</name>
    <name type="common">White beech mushroom</name>
    <name type="synonym">Agaricus marmoreus</name>
    <dbReference type="NCBI Taxonomy" id="39966"/>
    <lineage>
        <taxon>Eukaryota</taxon>
        <taxon>Fungi</taxon>
        <taxon>Dikarya</taxon>
        <taxon>Basidiomycota</taxon>
        <taxon>Agaricomycotina</taxon>
        <taxon>Agaricomycetes</taxon>
        <taxon>Agaricomycetidae</taxon>
        <taxon>Agaricales</taxon>
        <taxon>Tricholomatineae</taxon>
        <taxon>Lyophyllaceae</taxon>
        <taxon>Hypsizygus</taxon>
    </lineage>
</organism>
<keyword evidence="3" id="KW-1185">Reference proteome</keyword>
<dbReference type="InParanoid" id="A0A369JFY3"/>
<dbReference type="EMBL" id="LUEZ02000090">
    <property type="protein sequence ID" value="RDB18613.1"/>
    <property type="molecule type" value="Genomic_DNA"/>
</dbReference>
<dbReference type="OrthoDB" id="3231772at2759"/>
<gene>
    <name evidence="2" type="ORF">Hypma_014721</name>
</gene>
<dbReference type="Proteomes" id="UP000076154">
    <property type="component" value="Unassembled WGS sequence"/>
</dbReference>
<feature type="region of interest" description="Disordered" evidence="1">
    <location>
        <begin position="1"/>
        <end position="20"/>
    </location>
</feature>
<comment type="caution">
    <text evidence="2">The sequence shown here is derived from an EMBL/GenBank/DDBJ whole genome shotgun (WGS) entry which is preliminary data.</text>
</comment>
<protein>
    <submittedName>
        <fullName evidence="2">Uncharacterized protein</fullName>
    </submittedName>
</protein>
<name>A0A369JFY3_HYPMA</name>
<sequence length="143" mass="16102">MSLTSYTSSSLSQTSKGPLVHDISSSCTPPIIDGGSFAFAKIKGDVCLVQVSFATPASALTTVDVKIFRHEFITIFRHTETKTIHPSDIHIIEPIDDHHTRYEEENGTVFLAKELMCRMRKNAERIGWRQSRASRFSTQFARQ</sequence>
<accession>A0A369JFY3</accession>
<proteinExistence type="predicted"/>
<dbReference type="AlphaFoldDB" id="A0A369JFY3"/>